<keyword evidence="10" id="KW-0411">Iron-sulfur</keyword>
<dbReference type="Pfam" id="PF04055">
    <property type="entry name" value="Radical_SAM"/>
    <property type="match status" value="1"/>
</dbReference>
<evidence type="ECO:0000256" key="8">
    <source>
        <dbReference type="ARBA" id="ARBA00022723"/>
    </source>
</evidence>
<evidence type="ECO:0000256" key="2">
    <source>
        <dbReference type="ARBA" id="ARBA00004496"/>
    </source>
</evidence>
<evidence type="ECO:0000256" key="1">
    <source>
        <dbReference type="ARBA" id="ARBA00001966"/>
    </source>
</evidence>
<keyword evidence="16" id="KW-1185">Reference proteome</keyword>
<feature type="region of interest" description="Disordered" evidence="11">
    <location>
        <begin position="1"/>
        <end position="29"/>
    </location>
</feature>
<organism evidence="14">
    <name type="scientific">Cladocopium goreaui</name>
    <dbReference type="NCBI Taxonomy" id="2562237"/>
    <lineage>
        <taxon>Eukaryota</taxon>
        <taxon>Sar</taxon>
        <taxon>Alveolata</taxon>
        <taxon>Dinophyceae</taxon>
        <taxon>Suessiales</taxon>
        <taxon>Symbiodiniaceae</taxon>
        <taxon>Cladocopium</taxon>
    </lineage>
</organism>
<evidence type="ECO:0000256" key="5">
    <source>
        <dbReference type="ARBA" id="ARBA00022603"/>
    </source>
</evidence>
<keyword evidence="4" id="KW-0963">Cytoplasm</keyword>
<protein>
    <submittedName>
        <fullName evidence="15">Ribosomal RNA large subunit methyltransferase N (23S rRNA (Adenine(2503)-C(2))-methyltransferase) (23S rRNA m2A2503 methyltransferase)</fullName>
    </submittedName>
</protein>
<dbReference type="CDD" id="cd01335">
    <property type="entry name" value="Radical_SAM"/>
    <property type="match status" value="1"/>
</dbReference>
<evidence type="ECO:0000256" key="9">
    <source>
        <dbReference type="ARBA" id="ARBA00023004"/>
    </source>
</evidence>
<dbReference type="EMBL" id="CAMXCT020001713">
    <property type="protein sequence ID" value="CAL1145809.1"/>
    <property type="molecule type" value="Genomic_DNA"/>
</dbReference>
<dbReference type="PANTHER" id="PTHR30544">
    <property type="entry name" value="23S RRNA METHYLTRANSFERASE"/>
    <property type="match status" value="1"/>
</dbReference>
<evidence type="ECO:0000256" key="11">
    <source>
        <dbReference type="SAM" id="MobiDB-lite"/>
    </source>
</evidence>
<keyword evidence="3" id="KW-0004">4Fe-4S</keyword>
<dbReference type="InterPro" id="IPR040072">
    <property type="entry name" value="Methyltransferase_A"/>
</dbReference>
<keyword evidence="7" id="KW-0949">S-adenosyl-L-methionine</keyword>
<dbReference type="AlphaFoldDB" id="A0A9P1FWQ3"/>
<dbReference type="InterPro" id="IPR058240">
    <property type="entry name" value="rSAM_sf"/>
</dbReference>
<keyword evidence="5 15" id="KW-0489">Methyltransferase</keyword>
<feature type="compositionally biased region" description="Basic and acidic residues" evidence="11">
    <location>
        <begin position="16"/>
        <end position="29"/>
    </location>
</feature>
<feature type="transmembrane region" description="Helical" evidence="12">
    <location>
        <begin position="669"/>
        <end position="688"/>
    </location>
</feature>
<feature type="domain" description="Radical SAM core" evidence="13">
    <location>
        <begin position="358"/>
        <end position="588"/>
    </location>
</feature>
<evidence type="ECO:0000256" key="6">
    <source>
        <dbReference type="ARBA" id="ARBA00022679"/>
    </source>
</evidence>
<dbReference type="GO" id="GO:0070475">
    <property type="term" value="P:rRNA base methylation"/>
    <property type="evidence" value="ECO:0007669"/>
    <property type="project" value="TreeGrafter"/>
</dbReference>
<dbReference type="EMBL" id="CAMXCT030001713">
    <property type="protein sequence ID" value="CAL4779746.1"/>
    <property type="molecule type" value="Genomic_DNA"/>
</dbReference>
<reference evidence="15 16" key="2">
    <citation type="submission" date="2024-05" db="EMBL/GenBank/DDBJ databases">
        <authorList>
            <person name="Chen Y."/>
            <person name="Shah S."/>
            <person name="Dougan E. K."/>
            <person name="Thang M."/>
            <person name="Chan C."/>
        </authorList>
    </citation>
    <scope>NUCLEOTIDE SEQUENCE [LARGE SCALE GENOMIC DNA]</scope>
</reference>
<dbReference type="GO" id="GO:0030488">
    <property type="term" value="P:tRNA methylation"/>
    <property type="evidence" value="ECO:0007669"/>
    <property type="project" value="TreeGrafter"/>
</dbReference>
<gene>
    <name evidence="14" type="ORF">C1SCF055_LOCUS19267</name>
</gene>
<evidence type="ECO:0000313" key="16">
    <source>
        <dbReference type="Proteomes" id="UP001152797"/>
    </source>
</evidence>
<dbReference type="EMBL" id="CAMXCT010001713">
    <property type="protein sequence ID" value="CAI3992434.1"/>
    <property type="molecule type" value="Genomic_DNA"/>
</dbReference>
<keyword evidence="9" id="KW-0408">Iron</keyword>
<dbReference type="InterPro" id="IPR004383">
    <property type="entry name" value="rRNA_lsu_MTrfase_RlmN/Cfr"/>
</dbReference>
<comment type="caution">
    <text evidence="14">The sequence shown here is derived from an EMBL/GenBank/DDBJ whole genome shotgun (WGS) entry which is preliminary data.</text>
</comment>
<dbReference type="OrthoDB" id="538249at2759"/>
<dbReference type="PROSITE" id="PS51918">
    <property type="entry name" value="RADICAL_SAM"/>
    <property type="match status" value="1"/>
</dbReference>
<keyword evidence="6" id="KW-0808">Transferase</keyword>
<evidence type="ECO:0000256" key="10">
    <source>
        <dbReference type="ARBA" id="ARBA00023014"/>
    </source>
</evidence>
<proteinExistence type="predicted"/>
<sequence>MGKRNVKSLKFNPFPDPKKGTGRKDAIKEQRMDQTAWKCKLKDFLSASDAGLIKLLRADRLLHAIENMDKRMMQLRKAWVEEKEKLIAFGNGKTWMNIEADEATFTTTDFKDCAEDPAKPVAWEQWCGIIQRGCPQTLLLKRLSPTTRSPGPGAIRKAEWKPLATEHLQDRCVVLHTDAAKSFRLRLPGVLHDHIKHYKKRIKVKGKWVWKPPTYVKLITHKDPKSGLPIKTKGGTQIIDRAWRYLKDRIKLNQNCTVGSPLMRIKIRSAQYEYWHRNADLWLACGTLCAESAPEDFWELRRKHPQLPLALPQLLTRSFTRCSSRVVDFFPGQQGGKMLVELQDGQRIETVLIEHAGPKPRSTVCVSSQIGCKMGCRFCATGTMGLRGQLSAGEILEQLLHAKRWARKEAPVRNVVFMGMGEPLDNYENVMAAVKVMPEHAFGVALKNVTISTVGVPGRIRALGHEIPAGPNLALSLHAPTQDLRIELVPTARGLVLEDLMREVDDYGEVTGNKVMMEYILIADVNSSDRCAHQLGTLLANCKALVMLNIIPYNPTASGDEHGYRSPTDADCRRFKFIVAEYRRQWDAANAGADGQAGAPLLCTVRWSTVPGQAQAAACGQLALQTPALKAADIEDVPGVSRTLRLPTWSSQNTQPVQMFLMGNVLSPWWFFITSLLLGAGIGTMYSGKFSLRRIISN</sequence>
<dbReference type="InterPro" id="IPR007197">
    <property type="entry name" value="rSAM"/>
</dbReference>
<dbReference type="GO" id="GO:0008173">
    <property type="term" value="F:RNA methyltransferase activity"/>
    <property type="evidence" value="ECO:0007669"/>
    <property type="project" value="InterPro"/>
</dbReference>
<accession>A0A9P1FWQ3</accession>
<evidence type="ECO:0000256" key="4">
    <source>
        <dbReference type="ARBA" id="ARBA00022490"/>
    </source>
</evidence>
<keyword evidence="12" id="KW-0472">Membrane</keyword>
<keyword evidence="12" id="KW-0812">Transmembrane</keyword>
<evidence type="ECO:0000256" key="3">
    <source>
        <dbReference type="ARBA" id="ARBA00022485"/>
    </source>
</evidence>
<dbReference type="GO" id="GO:0051539">
    <property type="term" value="F:4 iron, 4 sulfur cluster binding"/>
    <property type="evidence" value="ECO:0007669"/>
    <property type="project" value="UniProtKB-KW"/>
</dbReference>
<comment type="subcellular location">
    <subcellularLocation>
        <location evidence="2">Cytoplasm</location>
    </subcellularLocation>
</comment>
<evidence type="ECO:0000313" key="14">
    <source>
        <dbReference type="EMBL" id="CAI3992434.1"/>
    </source>
</evidence>
<dbReference type="SFLD" id="SFLDF00275">
    <property type="entry name" value="adenosine_C2_methyltransferase"/>
    <property type="match status" value="1"/>
</dbReference>
<dbReference type="Proteomes" id="UP001152797">
    <property type="component" value="Unassembled WGS sequence"/>
</dbReference>
<dbReference type="GO" id="GO:0046872">
    <property type="term" value="F:metal ion binding"/>
    <property type="evidence" value="ECO:0007669"/>
    <property type="project" value="UniProtKB-KW"/>
</dbReference>
<evidence type="ECO:0000259" key="13">
    <source>
        <dbReference type="PROSITE" id="PS51918"/>
    </source>
</evidence>
<name>A0A9P1FWQ3_9DINO</name>
<dbReference type="SUPFAM" id="SSF102114">
    <property type="entry name" value="Radical SAM enzymes"/>
    <property type="match status" value="1"/>
</dbReference>
<keyword evidence="12" id="KW-1133">Transmembrane helix</keyword>
<evidence type="ECO:0000256" key="7">
    <source>
        <dbReference type="ARBA" id="ARBA00022691"/>
    </source>
</evidence>
<reference evidence="14" key="1">
    <citation type="submission" date="2022-10" db="EMBL/GenBank/DDBJ databases">
        <authorList>
            <person name="Chen Y."/>
            <person name="Dougan E. K."/>
            <person name="Chan C."/>
            <person name="Rhodes N."/>
            <person name="Thang M."/>
        </authorList>
    </citation>
    <scope>NUCLEOTIDE SEQUENCE</scope>
</reference>
<evidence type="ECO:0000256" key="12">
    <source>
        <dbReference type="SAM" id="Phobius"/>
    </source>
</evidence>
<dbReference type="PANTHER" id="PTHR30544:SF8">
    <property type="entry name" value="RADICAL SAM SUPERFAMILY PROTEIN"/>
    <property type="match status" value="1"/>
</dbReference>
<keyword evidence="8" id="KW-0479">Metal-binding</keyword>
<dbReference type="SFLD" id="SFLDG01062">
    <property type="entry name" value="methyltransferase_(Class_A)"/>
    <property type="match status" value="1"/>
</dbReference>
<dbReference type="Gene3D" id="3.20.20.70">
    <property type="entry name" value="Aldolase class I"/>
    <property type="match status" value="1"/>
</dbReference>
<dbReference type="GO" id="GO:0005737">
    <property type="term" value="C:cytoplasm"/>
    <property type="evidence" value="ECO:0007669"/>
    <property type="project" value="UniProtKB-SubCell"/>
</dbReference>
<dbReference type="InterPro" id="IPR013785">
    <property type="entry name" value="Aldolase_TIM"/>
</dbReference>
<evidence type="ECO:0000313" key="15">
    <source>
        <dbReference type="EMBL" id="CAL4779746.1"/>
    </source>
</evidence>
<comment type="cofactor">
    <cofactor evidence="1">
        <name>[4Fe-4S] cluster</name>
        <dbReference type="ChEBI" id="CHEBI:49883"/>
    </cofactor>
</comment>
<dbReference type="SFLD" id="SFLDS00029">
    <property type="entry name" value="Radical_SAM"/>
    <property type="match status" value="1"/>
</dbReference>